<dbReference type="EMBL" id="WBOS01000001">
    <property type="protein sequence ID" value="KAB2338042.1"/>
    <property type="molecule type" value="Genomic_DNA"/>
</dbReference>
<dbReference type="NCBIfam" id="NF006579">
    <property type="entry name" value="PRK09104.1"/>
    <property type="match status" value="1"/>
</dbReference>
<dbReference type="Proteomes" id="UP000481030">
    <property type="component" value="Unassembled WGS sequence"/>
</dbReference>
<dbReference type="NCBIfam" id="NF005034">
    <property type="entry name" value="PRK06446.1"/>
    <property type="match status" value="1"/>
</dbReference>
<accession>A0A6L3VA57</accession>
<evidence type="ECO:0000256" key="3">
    <source>
        <dbReference type="ARBA" id="ARBA00022801"/>
    </source>
</evidence>
<comment type="caution">
    <text evidence="5">The sequence shown here is derived from an EMBL/GenBank/DDBJ whole genome shotgun (WGS) entry which is preliminary data.</text>
</comment>
<protein>
    <submittedName>
        <fullName evidence="5">M20/M25/M40 family metallo-hydrolase</fullName>
    </submittedName>
</protein>
<name>A0A6L3VA57_9BACI</name>
<keyword evidence="2" id="KW-0479">Metal-binding</keyword>
<keyword evidence="3 5" id="KW-0378">Hydrolase</keyword>
<feature type="domain" description="Peptidase M20 dimerisation" evidence="4">
    <location>
        <begin position="192"/>
        <end position="349"/>
    </location>
</feature>
<evidence type="ECO:0000313" key="5">
    <source>
        <dbReference type="EMBL" id="KAB2338042.1"/>
    </source>
</evidence>
<dbReference type="InterPro" id="IPR002933">
    <property type="entry name" value="Peptidase_M20"/>
</dbReference>
<gene>
    <name evidence="5" type="ORF">F7731_00210</name>
</gene>
<dbReference type="Pfam" id="PF07687">
    <property type="entry name" value="M20_dimer"/>
    <property type="match status" value="1"/>
</dbReference>
<evidence type="ECO:0000256" key="1">
    <source>
        <dbReference type="ARBA" id="ARBA00022670"/>
    </source>
</evidence>
<evidence type="ECO:0000313" key="6">
    <source>
        <dbReference type="Proteomes" id="UP000481030"/>
    </source>
</evidence>
<evidence type="ECO:0000256" key="2">
    <source>
        <dbReference type="ARBA" id="ARBA00022723"/>
    </source>
</evidence>
<dbReference type="SUPFAM" id="SSF53187">
    <property type="entry name" value="Zn-dependent exopeptidases"/>
    <property type="match status" value="1"/>
</dbReference>
<dbReference type="Gene3D" id="3.40.630.10">
    <property type="entry name" value="Zn peptidases"/>
    <property type="match status" value="1"/>
</dbReference>
<dbReference type="PANTHER" id="PTHR43270">
    <property type="entry name" value="BETA-ALA-HIS DIPEPTIDASE"/>
    <property type="match status" value="1"/>
</dbReference>
<dbReference type="GO" id="GO:0008233">
    <property type="term" value="F:peptidase activity"/>
    <property type="evidence" value="ECO:0007669"/>
    <property type="project" value="UniProtKB-KW"/>
</dbReference>
<keyword evidence="1" id="KW-0645">Protease</keyword>
<dbReference type="PANTHER" id="PTHR43270:SF8">
    <property type="entry name" value="DI- AND TRIPEPTIDASE DUG2-RELATED"/>
    <property type="match status" value="1"/>
</dbReference>
<reference evidence="5 6" key="1">
    <citation type="journal article" date="2016" name="Antonie Van Leeuwenhoek">
        <title>Bacillus depressus sp. nov., isolated from soil of a sunflower field.</title>
        <authorList>
            <person name="Wei X."/>
            <person name="Xin D."/>
            <person name="Xin Y."/>
            <person name="Zhang H."/>
            <person name="Wang T."/>
            <person name="Zhang J."/>
        </authorList>
    </citation>
    <scope>NUCLEOTIDE SEQUENCE [LARGE SCALE GENOMIC DNA]</scope>
    <source>
        <strain evidence="5 6">BZ1</strain>
    </source>
</reference>
<dbReference type="OrthoDB" id="9761532at2"/>
<keyword evidence="6" id="KW-1185">Reference proteome</keyword>
<dbReference type="AlphaFoldDB" id="A0A6L3VA57"/>
<organism evidence="5 6">
    <name type="scientific">Cytobacillus depressus</name>
    <dbReference type="NCBI Taxonomy" id="1602942"/>
    <lineage>
        <taxon>Bacteria</taxon>
        <taxon>Bacillati</taxon>
        <taxon>Bacillota</taxon>
        <taxon>Bacilli</taxon>
        <taxon>Bacillales</taxon>
        <taxon>Bacillaceae</taxon>
        <taxon>Cytobacillus</taxon>
    </lineage>
</organism>
<proteinExistence type="predicted"/>
<dbReference type="Pfam" id="PF01546">
    <property type="entry name" value="Peptidase_M20"/>
    <property type="match status" value="1"/>
</dbReference>
<dbReference type="RefSeq" id="WP_151532763.1">
    <property type="nucleotide sequence ID" value="NZ_WBOS01000001.1"/>
</dbReference>
<dbReference type="GO" id="GO:0046872">
    <property type="term" value="F:metal ion binding"/>
    <property type="evidence" value="ECO:0007669"/>
    <property type="project" value="UniProtKB-KW"/>
</dbReference>
<evidence type="ECO:0000259" key="4">
    <source>
        <dbReference type="Pfam" id="PF07687"/>
    </source>
</evidence>
<sequence>MTIQKVYDLIDARREQYLETLFTLLRQKSISTQKIGIEECANLLKGMMEEAGIHTKIIETEGHSVVYGEIIKDPNAFTLLLYGHYDVQPPDPIDEWISPPFIPIIRDNKIFARGSSDNKGQLMAHVLAIKTYLDVYGELPINVKFVFEGEEEQGSINLESFVSDNRELLKADLVYTSDGPSHQSGAPLIILGVRGLLYVELKATGANIDNHSGNKGNVVPNPVWKLFELLRTMRDEKGEILIEGFYDNVREPSNYEKELIKKLPFNREEVGKQIGYPSLDLDGETFYRKLTMEPTFNIAGIQSGYNGEGMKTIIPSTATLKMDIRLVVDQTPEEIFGKLCNHVKKHAPDIEVTKLGMFHPSRTLADLELINIIKNALEEVSGREAIIQPSMGGSLPDYVWTKILKAPSIIVPYANYDQANHSPNENLDVDYFFNGIKYTCSVINRLADQVNKGRMVATNQVNK</sequence>
<dbReference type="GO" id="GO:0006508">
    <property type="term" value="P:proteolysis"/>
    <property type="evidence" value="ECO:0007669"/>
    <property type="project" value="UniProtKB-KW"/>
</dbReference>
<dbReference type="Gene3D" id="3.30.70.360">
    <property type="match status" value="1"/>
</dbReference>
<dbReference type="InterPro" id="IPR051458">
    <property type="entry name" value="Cyt/Met_Dipeptidase"/>
</dbReference>
<dbReference type="InterPro" id="IPR011650">
    <property type="entry name" value="Peptidase_M20_dimer"/>
</dbReference>